<evidence type="ECO:0000256" key="2">
    <source>
        <dbReference type="ARBA" id="ARBA00022741"/>
    </source>
</evidence>
<dbReference type="Proteomes" id="UP001057291">
    <property type="component" value="Unassembled WGS sequence"/>
</dbReference>
<evidence type="ECO:0000256" key="7">
    <source>
        <dbReference type="ARBA" id="ARBA00023235"/>
    </source>
</evidence>
<dbReference type="GO" id="GO:0005524">
    <property type="term" value="F:ATP binding"/>
    <property type="evidence" value="ECO:0007669"/>
    <property type="project" value="UniProtKB-UniRule"/>
</dbReference>
<dbReference type="CDD" id="cd17932">
    <property type="entry name" value="DEXQc_UvrD"/>
    <property type="match status" value="1"/>
</dbReference>
<gene>
    <name evidence="14" type="primary">yjcD</name>
    <name evidence="14" type="ORF">DNHGIG_37810</name>
</gene>
<keyword evidence="6" id="KW-0238">DNA-binding</keyword>
<dbReference type="InterPro" id="IPR014016">
    <property type="entry name" value="UvrD-like_ATP-bd"/>
</dbReference>
<evidence type="ECO:0000256" key="3">
    <source>
        <dbReference type="ARBA" id="ARBA00022801"/>
    </source>
</evidence>
<keyword evidence="3 11" id="KW-0378">Hydrolase</keyword>
<dbReference type="EC" id="5.6.2.4" evidence="9"/>
<evidence type="ECO:0000313" key="14">
    <source>
        <dbReference type="EMBL" id="GIM48232.1"/>
    </source>
</evidence>
<feature type="domain" description="UvrD-like helicase C-terminal" evidence="13">
    <location>
        <begin position="292"/>
        <end position="559"/>
    </location>
</feature>
<evidence type="ECO:0000256" key="1">
    <source>
        <dbReference type="ARBA" id="ARBA00009922"/>
    </source>
</evidence>
<dbReference type="Gene3D" id="1.10.486.10">
    <property type="entry name" value="PCRA, domain 4"/>
    <property type="match status" value="1"/>
</dbReference>
<comment type="caution">
    <text evidence="14">The sequence shown here is derived from an EMBL/GenBank/DDBJ whole genome shotgun (WGS) entry which is preliminary data.</text>
</comment>
<keyword evidence="15" id="KW-1185">Reference proteome</keyword>
<evidence type="ECO:0000256" key="8">
    <source>
        <dbReference type="ARBA" id="ARBA00034617"/>
    </source>
</evidence>
<evidence type="ECO:0000256" key="10">
    <source>
        <dbReference type="ARBA" id="ARBA00048988"/>
    </source>
</evidence>
<evidence type="ECO:0000256" key="11">
    <source>
        <dbReference type="PROSITE-ProRule" id="PRU00560"/>
    </source>
</evidence>
<proteinExistence type="inferred from homology"/>
<evidence type="ECO:0000256" key="6">
    <source>
        <dbReference type="ARBA" id="ARBA00023125"/>
    </source>
</evidence>
<dbReference type="RefSeq" id="WP_282201127.1">
    <property type="nucleotide sequence ID" value="NZ_BOQE01000001.1"/>
</dbReference>
<feature type="binding site" evidence="11">
    <location>
        <begin position="38"/>
        <end position="45"/>
    </location>
    <ligand>
        <name>ATP</name>
        <dbReference type="ChEBI" id="CHEBI:30616"/>
    </ligand>
</feature>
<dbReference type="GO" id="GO:0043138">
    <property type="term" value="F:3'-5' DNA helicase activity"/>
    <property type="evidence" value="ECO:0007669"/>
    <property type="project" value="UniProtKB-EC"/>
</dbReference>
<dbReference type="GO" id="GO:0000725">
    <property type="term" value="P:recombinational repair"/>
    <property type="evidence" value="ECO:0007669"/>
    <property type="project" value="TreeGrafter"/>
</dbReference>
<evidence type="ECO:0000259" key="12">
    <source>
        <dbReference type="PROSITE" id="PS51198"/>
    </source>
</evidence>
<keyword evidence="5 11" id="KW-0067">ATP-binding</keyword>
<evidence type="ECO:0000259" key="13">
    <source>
        <dbReference type="PROSITE" id="PS51217"/>
    </source>
</evidence>
<dbReference type="PANTHER" id="PTHR11070:SF2">
    <property type="entry name" value="ATP-DEPENDENT DNA HELICASE SRS2"/>
    <property type="match status" value="1"/>
</dbReference>
<keyword evidence="4 11" id="KW-0347">Helicase</keyword>
<organism evidence="14 15">
    <name type="scientific">Collibacillus ludicampi</name>
    <dbReference type="NCBI Taxonomy" id="2771369"/>
    <lineage>
        <taxon>Bacteria</taxon>
        <taxon>Bacillati</taxon>
        <taxon>Bacillota</taxon>
        <taxon>Bacilli</taxon>
        <taxon>Bacillales</taxon>
        <taxon>Alicyclobacillaceae</taxon>
        <taxon>Collibacillus</taxon>
    </lineage>
</organism>
<dbReference type="EMBL" id="BOQE01000001">
    <property type="protein sequence ID" value="GIM48232.1"/>
    <property type="molecule type" value="Genomic_DNA"/>
</dbReference>
<accession>A0AAV4LK67</accession>
<keyword evidence="7" id="KW-0413">Isomerase</keyword>
<comment type="catalytic activity">
    <reaction evidence="10">
        <text>ATP + H2O = ADP + phosphate + H(+)</text>
        <dbReference type="Rhea" id="RHEA:13065"/>
        <dbReference type="ChEBI" id="CHEBI:15377"/>
        <dbReference type="ChEBI" id="CHEBI:15378"/>
        <dbReference type="ChEBI" id="CHEBI:30616"/>
        <dbReference type="ChEBI" id="CHEBI:43474"/>
        <dbReference type="ChEBI" id="CHEBI:456216"/>
        <dbReference type="EC" id="5.6.2.4"/>
    </reaction>
</comment>
<dbReference type="Pfam" id="PF00580">
    <property type="entry name" value="UvrD-helicase"/>
    <property type="match status" value="1"/>
</dbReference>
<dbReference type="Pfam" id="PF13361">
    <property type="entry name" value="UvrD_C"/>
    <property type="match status" value="1"/>
</dbReference>
<dbReference type="InterPro" id="IPR013986">
    <property type="entry name" value="DExx_box_DNA_helicase_dom_sf"/>
</dbReference>
<dbReference type="PANTHER" id="PTHR11070">
    <property type="entry name" value="UVRD / RECB / PCRA DNA HELICASE FAMILY MEMBER"/>
    <property type="match status" value="1"/>
</dbReference>
<dbReference type="GO" id="GO:0016787">
    <property type="term" value="F:hydrolase activity"/>
    <property type="evidence" value="ECO:0007669"/>
    <property type="project" value="UniProtKB-UniRule"/>
</dbReference>
<sequence>MNLTEMEFFLLLSQHGIRISPEQKEAIRHIHGPLVVFAGPGSGKTTVLTCRAAYMLKVGGILPKELLIVTFTRAAAEEMRVRLSQLPGVGDLRAKACEIGTFHSVFLRILLRKLGSVPKLMGEAEQKMLLRRALQETGADATEEEVADLLQKIGLCKNNLILPERIRVEKPENVKFRDRFTIYEELKKEKGWWDYDDILVECHRLLKSNVQILEEYRRRYRYILVDEFQDTNYAQYELIKQLAVHNNIFVVGDDDQSIYRFRGSRVEYLLDFEKTFPGAAKVILGANYRSHQQIIEASKRLIVHNRKRQQKDFKGMNGEGEEPHVIRPNDEKDEAEQILSEIEQGIKSGIPPEQHAVLYRTNNQVRALIDALVEREIPFTIYDSDSDFYRQWQVRDILSYMRLAQNPNDVDSLVQIINRPKRYMYETRWIDELHRISRSQSLSLVDSLSKLQGLEIYQIKKLEQFIRDIERIKLLNPQEALRYIRDEIGYEKYLREYADSTGNDMQRVMEPLDELAQAVQGYESIFAFLEHVDRVQECVRQSRSSRRGIQLMTLHRAKGLEFHSVYIIGLVHHMMPHEKALNDQHTEEALEEERRLLYVGMTRAKERLYLSAPERYQGKKVKPSRFLYETGLLKSTWRVALQKKKVKTEVQNQLELSPQERMKKAVERYGSIAVTKNMTLIHRDYGNCTLEDVQELTDGLGRRVTILIPDRAKPQQLHLELSLYLGILKTVTQNEVSVKHGSENL</sequence>
<evidence type="ECO:0000313" key="15">
    <source>
        <dbReference type="Proteomes" id="UP001057291"/>
    </source>
</evidence>
<dbReference type="PROSITE" id="PS51217">
    <property type="entry name" value="UVRD_HELICASE_CTER"/>
    <property type="match status" value="1"/>
</dbReference>
<dbReference type="PROSITE" id="PS51198">
    <property type="entry name" value="UVRD_HELICASE_ATP_BIND"/>
    <property type="match status" value="1"/>
</dbReference>
<evidence type="ECO:0000256" key="9">
    <source>
        <dbReference type="ARBA" id="ARBA00034808"/>
    </source>
</evidence>
<dbReference type="AlphaFoldDB" id="A0AAV4LK67"/>
<evidence type="ECO:0000256" key="5">
    <source>
        <dbReference type="ARBA" id="ARBA00022840"/>
    </source>
</evidence>
<comment type="catalytic activity">
    <reaction evidence="8">
        <text>Couples ATP hydrolysis with the unwinding of duplex DNA by translocating in the 3'-5' direction.</text>
        <dbReference type="EC" id="5.6.2.4"/>
    </reaction>
</comment>
<dbReference type="GO" id="GO:0003677">
    <property type="term" value="F:DNA binding"/>
    <property type="evidence" value="ECO:0007669"/>
    <property type="project" value="UniProtKB-KW"/>
</dbReference>
<dbReference type="SUPFAM" id="SSF52540">
    <property type="entry name" value="P-loop containing nucleoside triphosphate hydrolases"/>
    <property type="match status" value="1"/>
</dbReference>
<dbReference type="Gene3D" id="1.10.10.160">
    <property type="match status" value="1"/>
</dbReference>
<feature type="domain" description="UvrD-like helicase ATP-binding" evidence="12">
    <location>
        <begin position="17"/>
        <end position="291"/>
    </location>
</feature>
<name>A0AAV4LK67_9BACL</name>
<dbReference type="InterPro" id="IPR014017">
    <property type="entry name" value="DNA_helicase_UvrD-like_C"/>
</dbReference>
<dbReference type="InterPro" id="IPR000212">
    <property type="entry name" value="DNA_helicase_UvrD/REP"/>
</dbReference>
<reference evidence="14" key="1">
    <citation type="journal article" date="2023" name="Int. J. Syst. Evol. Microbiol.">
        <title>Collibacillus ludicampi gen. nov., sp. nov., a new soil bacterium of the family Alicyclobacillaceae.</title>
        <authorList>
            <person name="Jojima T."/>
            <person name="Ioku Y."/>
            <person name="Fukuta Y."/>
            <person name="Shirasaka N."/>
            <person name="Matsumura Y."/>
            <person name="Mori M."/>
        </authorList>
    </citation>
    <scope>NUCLEOTIDE SEQUENCE</scope>
    <source>
        <strain evidence="14">TP075</strain>
    </source>
</reference>
<dbReference type="Gene3D" id="3.40.50.300">
    <property type="entry name" value="P-loop containing nucleotide triphosphate hydrolases"/>
    <property type="match status" value="2"/>
</dbReference>
<protein>
    <recommendedName>
        <fullName evidence="9">DNA 3'-5' helicase</fullName>
        <ecNumber evidence="9">5.6.2.4</ecNumber>
    </recommendedName>
</protein>
<dbReference type="InterPro" id="IPR027417">
    <property type="entry name" value="P-loop_NTPase"/>
</dbReference>
<evidence type="ECO:0000256" key="4">
    <source>
        <dbReference type="ARBA" id="ARBA00022806"/>
    </source>
</evidence>
<comment type="similarity">
    <text evidence="1">Belongs to the helicase family. UvrD subfamily.</text>
</comment>
<keyword evidence="2 11" id="KW-0547">Nucleotide-binding</keyword>